<evidence type="ECO:0008006" key="15">
    <source>
        <dbReference type="Google" id="ProtNLM"/>
    </source>
</evidence>
<proteinExistence type="inferred from homology"/>
<comment type="caution">
    <text evidence="12">The sequence shown here is derived from an EMBL/GenBank/DDBJ whole genome shotgun (WGS) entry which is preliminary data.</text>
</comment>
<dbReference type="PANTHER" id="PTHR16040">
    <property type="entry name" value="AUSTRALIN, ISOFORM A-RELATED"/>
    <property type="match status" value="1"/>
</dbReference>
<feature type="region of interest" description="Disordered" evidence="11">
    <location>
        <begin position="151"/>
        <end position="186"/>
    </location>
</feature>
<dbReference type="GO" id="GO:0051301">
    <property type="term" value="P:cell division"/>
    <property type="evidence" value="ECO:0007669"/>
    <property type="project" value="UniProtKB-KW"/>
</dbReference>
<dbReference type="GO" id="GO:0000775">
    <property type="term" value="C:chromosome, centromeric region"/>
    <property type="evidence" value="ECO:0007669"/>
    <property type="project" value="UniProtKB-SubCell"/>
</dbReference>
<dbReference type="EMBL" id="BNCQ01000024">
    <property type="protein sequence ID" value="GIM07572.1"/>
    <property type="molecule type" value="Genomic_DNA"/>
</dbReference>
<keyword evidence="9" id="KW-0137">Centromere</keyword>
<dbReference type="Proteomes" id="UP000747110">
    <property type="component" value="Unassembled WGS sequence"/>
</dbReference>
<dbReference type="InterPro" id="IPR018867">
    <property type="entry name" value="Cell_div_borealin"/>
</dbReference>
<protein>
    <recommendedName>
        <fullName evidence="15">Borealin N-terminal domain-containing protein</fullName>
    </recommendedName>
</protein>
<evidence type="ECO:0000313" key="13">
    <source>
        <dbReference type="EMBL" id="GIM07572.1"/>
    </source>
</evidence>
<name>A0A8J4CVZ9_9CHLO</name>
<dbReference type="Proteomes" id="UP000722791">
    <property type="component" value="Unassembled WGS sequence"/>
</dbReference>
<dbReference type="OrthoDB" id="536723at2759"/>
<dbReference type="AlphaFoldDB" id="A0A8J4CVZ9"/>
<evidence type="ECO:0000256" key="5">
    <source>
        <dbReference type="ARBA" id="ARBA00022618"/>
    </source>
</evidence>
<evidence type="ECO:0000313" key="12">
    <source>
        <dbReference type="EMBL" id="GIL86404.1"/>
    </source>
</evidence>
<evidence type="ECO:0000256" key="3">
    <source>
        <dbReference type="ARBA" id="ARBA00009914"/>
    </source>
</evidence>
<keyword evidence="5" id="KW-0132">Cell division</keyword>
<keyword evidence="4" id="KW-0158">Chromosome</keyword>
<evidence type="ECO:0000256" key="4">
    <source>
        <dbReference type="ARBA" id="ARBA00022454"/>
    </source>
</evidence>
<evidence type="ECO:0000256" key="6">
    <source>
        <dbReference type="ARBA" id="ARBA00022776"/>
    </source>
</evidence>
<gene>
    <name evidence="12" type="ORF">Vretifemale_14727</name>
    <name evidence="13" type="ORF">Vretimale_11664</name>
</gene>
<keyword evidence="7" id="KW-0539">Nucleus</keyword>
<evidence type="ECO:0000256" key="7">
    <source>
        <dbReference type="ARBA" id="ARBA00023242"/>
    </source>
</evidence>
<keyword evidence="14" id="KW-1185">Reference proteome</keyword>
<evidence type="ECO:0000256" key="9">
    <source>
        <dbReference type="ARBA" id="ARBA00023328"/>
    </source>
</evidence>
<keyword evidence="6" id="KW-0498">Mitosis</keyword>
<comment type="similarity">
    <text evidence="3">Belongs to the borealin family.</text>
</comment>
<feature type="compositionally biased region" description="Low complexity" evidence="11">
    <location>
        <begin position="168"/>
        <end position="186"/>
    </location>
</feature>
<sequence length="362" mass="38349">MPRKRKAQPGAPPVSEEAKRGRSKQHDKRGGDAVLEDKNKSEVAQAHDVVKKCKEQVDLKVEAFVEAVQQRVHLLRADADALIRKIPKQVRLMSVAEVFALTPAEAAAVTLHNVISRLQALQQGSNHSKMIDVARIVSSSLAAVGAAAPADANAPQPVDAGVPSAPVQEGQNQQQKQCGTGISQAPAASPNALAQAAVLMPPPPPRLPLGAANPPARQPRVDEVFYSANGSPINIGQSTAPVTAVKGMLPWLPDVTPAVGTSAVVAPPTVEITGCTFRRVAPTRGRVKQPTRAITVKTKDGKQFTVDDLIGMAAVPQAYHDEVRLLLKADVQDLNALMATLEQDNKNTTNTTAGASHPTRRR</sequence>
<dbReference type="EMBL" id="BNCP01000036">
    <property type="protein sequence ID" value="GIL86404.1"/>
    <property type="molecule type" value="Genomic_DNA"/>
</dbReference>
<dbReference type="GO" id="GO:0005634">
    <property type="term" value="C:nucleus"/>
    <property type="evidence" value="ECO:0007669"/>
    <property type="project" value="UniProtKB-SubCell"/>
</dbReference>
<evidence type="ECO:0000256" key="8">
    <source>
        <dbReference type="ARBA" id="ARBA00023306"/>
    </source>
</evidence>
<accession>A0A8J4CVZ9</accession>
<feature type="coiled-coil region" evidence="10">
    <location>
        <begin position="324"/>
        <end position="351"/>
    </location>
</feature>
<keyword evidence="10" id="KW-0175">Coiled coil</keyword>
<keyword evidence="8" id="KW-0131">Cell cycle</keyword>
<evidence type="ECO:0000256" key="11">
    <source>
        <dbReference type="SAM" id="MobiDB-lite"/>
    </source>
</evidence>
<comment type="subcellular location">
    <subcellularLocation>
        <location evidence="2">Chromosome</location>
        <location evidence="2">Centromere</location>
    </subcellularLocation>
    <subcellularLocation>
        <location evidence="1">Nucleus</location>
    </subcellularLocation>
</comment>
<dbReference type="PANTHER" id="PTHR16040:SF7">
    <property type="entry name" value="AUSTRALIN, ISOFORM A-RELATED"/>
    <property type="match status" value="1"/>
</dbReference>
<evidence type="ECO:0000256" key="2">
    <source>
        <dbReference type="ARBA" id="ARBA00004584"/>
    </source>
</evidence>
<feature type="compositionally biased region" description="Low complexity" evidence="11">
    <location>
        <begin position="151"/>
        <end position="160"/>
    </location>
</feature>
<reference evidence="12" key="1">
    <citation type="journal article" date="2021" name="Proc. Natl. Acad. Sci. U.S.A.">
        <title>Three genomes in the algal genus Volvox reveal the fate of a haploid sex-determining region after a transition to homothallism.</title>
        <authorList>
            <person name="Yamamoto K."/>
            <person name="Hamaji T."/>
            <person name="Kawai-Toyooka H."/>
            <person name="Matsuzaki R."/>
            <person name="Takahashi F."/>
            <person name="Nishimura Y."/>
            <person name="Kawachi M."/>
            <person name="Noguchi H."/>
            <person name="Minakuchi Y."/>
            <person name="Umen J.G."/>
            <person name="Toyoda A."/>
            <person name="Nozaki H."/>
        </authorList>
    </citation>
    <scope>NUCLEOTIDE SEQUENCE</scope>
    <source>
        <strain evidence="13">NIES-3785</strain>
        <strain evidence="12">NIES-3786</strain>
    </source>
</reference>
<evidence type="ECO:0000313" key="14">
    <source>
        <dbReference type="Proteomes" id="UP000747110"/>
    </source>
</evidence>
<feature type="region of interest" description="Disordered" evidence="11">
    <location>
        <begin position="1"/>
        <end position="38"/>
    </location>
</feature>
<evidence type="ECO:0000256" key="10">
    <source>
        <dbReference type="SAM" id="Coils"/>
    </source>
</evidence>
<evidence type="ECO:0000256" key="1">
    <source>
        <dbReference type="ARBA" id="ARBA00004123"/>
    </source>
</evidence>
<feature type="compositionally biased region" description="Basic and acidic residues" evidence="11">
    <location>
        <begin position="28"/>
        <end position="38"/>
    </location>
</feature>
<organism evidence="12 14">
    <name type="scientific">Volvox reticuliferus</name>
    <dbReference type="NCBI Taxonomy" id="1737510"/>
    <lineage>
        <taxon>Eukaryota</taxon>
        <taxon>Viridiplantae</taxon>
        <taxon>Chlorophyta</taxon>
        <taxon>core chlorophytes</taxon>
        <taxon>Chlorophyceae</taxon>
        <taxon>CS clade</taxon>
        <taxon>Chlamydomonadales</taxon>
        <taxon>Volvocaceae</taxon>
        <taxon>Volvox</taxon>
    </lineage>
</organism>